<dbReference type="Proteomes" id="UP000445582">
    <property type="component" value="Unassembled WGS sequence"/>
</dbReference>
<dbReference type="PANTHER" id="PTHR36920">
    <property type="match status" value="1"/>
</dbReference>
<evidence type="ECO:0000313" key="3">
    <source>
        <dbReference type="EMBL" id="MXO63712.1"/>
    </source>
</evidence>
<feature type="signal peptide" evidence="2">
    <location>
        <begin position="1"/>
        <end position="21"/>
    </location>
</feature>
<reference evidence="3 4" key="1">
    <citation type="submission" date="2019-12" db="EMBL/GenBank/DDBJ databases">
        <title>Genomic-based taxomic classification of the family Erythrobacteraceae.</title>
        <authorList>
            <person name="Xu L."/>
        </authorList>
    </citation>
    <scope>NUCLEOTIDE SEQUENCE [LARGE SCALE GENOMIC DNA]</scope>
    <source>
        <strain evidence="3 4">MCCC 1A09965</strain>
    </source>
</reference>
<feature type="chain" id="PRO_5032750407" evidence="2">
    <location>
        <begin position="22"/>
        <end position="222"/>
    </location>
</feature>
<evidence type="ECO:0000256" key="2">
    <source>
        <dbReference type="SAM" id="SignalP"/>
    </source>
</evidence>
<accession>A0A844YIK7</accession>
<sequence length="222" mass="23485">MKILASMLAVGAVTVPSIASARDDAGRIQIKAFATVVLPDGEITAVNTDIVGLPGNTQTKASDNVVPTVAAEYFVSDNFSIETICCLTQHDVDGTSGLPGAELVADAKLIPATVTAKYHLPLAGVRPYVGAGATYFWWVDVEPGESTLPLGVTRTTLSDELGLVLQAGLDIPLNDNGFGLSVDAKRYFVDTTARWFAGDTLAIETEHKLDPWVISAGVSYRF</sequence>
<dbReference type="EMBL" id="WTYN01000003">
    <property type="protein sequence ID" value="MXO63712.1"/>
    <property type="molecule type" value="Genomic_DNA"/>
</dbReference>
<comment type="caution">
    <text evidence="3">The sequence shown here is derived from an EMBL/GenBank/DDBJ whole genome shotgun (WGS) entry which is preliminary data.</text>
</comment>
<keyword evidence="2" id="KW-0732">Signal</keyword>
<keyword evidence="4" id="KW-1185">Reference proteome</keyword>
<evidence type="ECO:0000256" key="1">
    <source>
        <dbReference type="ARBA" id="ARBA00009330"/>
    </source>
</evidence>
<dbReference type="Gene3D" id="2.40.160.20">
    <property type="match status" value="1"/>
</dbReference>
<proteinExistence type="inferred from homology"/>
<dbReference type="SUPFAM" id="SSF56925">
    <property type="entry name" value="OMPA-like"/>
    <property type="match status" value="1"/>
</dbReference>
<dbReference type="InterPro" id="IPR005618">
    <property type="entry name" value="OMPW"/>
</dbReference>
<dbReference type="GO" id="GO:0055085">
    <property type="term" value="P:transmembrane transport"/>
    <property type="evidence" value="ECO:0007669"/>
    <property type="project" value="TreeGrafter"/>
</dbReference>
<dbReference type="PANTHER" id="PTHR36920:SF1">
    <property type="entry name" value="OUTER MEMBRANE PROTEIN W"/>
    <property type="match status" value="1"/>
</dbReference>
<dbReference type="InterPro" id="IPR011250">
    <property type="entry name" value="OMP/PagP_B-barrel"/>
</dbReference>
<gene>
    <name evidence="3" type="ORF">GRI48_11890</name>
</gene>
<evidence type="ECO:0000313" key="4">
    <source>
        <dbReference type="Proteomes" id="UP000445582"/>
    </source>
</evidence>
<comment type="similarity">
    <text evidence="1">Belongs to the OmpW/AlkL family.</text>
</comment>
<dbReference type="GO" id="GO:0019867">
    <property type="term" value="C:outer membrane"/>
    <property type="evidence" value="ECO:0007669"/>
    <property type="project" value="InterPro"/>
</dbReference>
<protein>
    <submittedName>
        <fullName evidence="3">Outer membrane beta-barrel protein</fullName>
    </submittedName>
</protein>
<dbReference type="AlphaFoldDB" id="A0A844YIK7"/>
<name>A0A844YIK7_9SPHN</name>
<dbReference type="Pfam" id="PF03922">
    <property type="entry name" value="OmpW"/>
    <property type="match status" value="1"/>
</dbReference>
<dbReference type="OrthoDB" id="9807574at2"/>
<organism evidence="3 4">
    <name type="scientific">Qipengyuania oceanensis</name>
    <dbReference type="NCBI Taxonomy" id="1463597"/>
    <lineage>
        <taxon>Bacteria</taxon>
        <taxon>Pseudomonadati</taxon>
        <taxon>Pseudomonadota</taxon>
        <taxon>Alphaproteobacteria</taxon>
        <taxon>Sphingomonadales</taxon>
        <taxon>Erythrobacteraceae</taxon>
        <taxon>Qipengyuania</taxon>
    </lineage>
</organism>